<dbReference type="InterPro" id="IPR041492">
    <property type="entry name" value="HAD_2"/>
</dbReference>
<keyword evidence="4" id="KW-0460">Magnesium</keyword>
<evidence type="ECO:0000313" key="6">
    <source>
        <dbReference type="EMBL" id="GHE23289.1"/>
    </source>
</evidence>
<comment type="cofactor">
    <cofactor evidence="1">
        <name>Mg(2+)</name>
        <dbReference type="ChEBI" id="CHEBI:18420"/>
    </cofactor>
</comment>
<dbReference type="InterPro" id="IPR023214">
    <property type="entry name" value="HAD_sf"/>
</dbReference>
<dbReference type="Gene3D" id="1.10.150.240">
    <property type="entry name" value="Putative phosphatase, domain 2"/>
    <property type="match status" value="1"/>
</dbReference>
<keyword evidence="6" id="KW-0378">Hydrolase</keyword>
<dbReference type="SFLD" id="SFLDS00003">
    <property type="entry name" value="Haloacid_Dehalogenase"/>
    <property type="match status" value="1"/>
</dbReference>
<dbReference type="EMBL" id="BNAF01000001">
    <property type="protein sequence ID" value="GHE23289.1"/>
    <property type="molecule type" value="Genomic_DNA"/>
</dbReference>
<dbReference type="Gene3D" id="3.40.50.1000">
    <property type="entry name" value="HAD superfamily/HAD-like"/>
    <property type="match status" value="1"/>
</dbReference>
<dbReference type="InterPro" id="IPR006439">
    <property type="entry name" value="HAD-SF_hydro_IA"/>
</dbReference>
<accession>A0ABQ3HQ86</accession>
<dbReference type="PANTHER" id="PTHR46193">
    <property type="entry name" value="6-PHOSPHOGLUCONATE PHOSPHATASE"/>
    <property type="match status" value="1"/>
</dbReference>
<evidence type="ECO:0000256" key="3">
    <source>
        <dbReference type="ARBA" id="ARBA00022723"/>
    </source>
</evidence>
<proteinExistence type="inferred from homology"/>
<evidence type="ECO:0000256" key="5">
    <source>
        <dbReference type="ARBA" id="ARBA00023277"/>
    </source>
</evidence>
<dbReference type="Proteomes" id="UP000620550">
    <property type="component" value="Unassembled WGS sequence"/>
</dbReference>
<keyword evidence="3" id="KW-0479">Metal-binding</keyword>
<dbReference type="InterPro" id="IPR036412">
    <property type="entry name" value="HAD-like_sf"/>
</dbReference>
<comment type="similarity">
    <text evidence="2">Belongs to the HAD-like hydrolase superfamily. CbbY/CbbZ/Gph/YieH family.</text>
</comment>
<dbReference type="SFLD" id="SFLDG01129">
    <property type="entry name" value="C1.5:_HAD__Beta-PGM__Phosphata"/>
    <property type="match status" value="1"/>
</dbReference>
<dbReference type="PRINTS" id="PR00413">
    <property type="entry name" value="HADHALOGNASE"/>
</dbReference>
<dbReference type="RefSeq" id="WP_189624789.1">
    <property type="nucleotide sequence ID" value="NZ_BNAF01000001.1"/>
</dbReference>
<organism evidence="6 7">
    <name type="scientific">Sphingobacterium griseoflavum</name>
    <dbReference type="NCBI Taxonomy" id="1474952"/>
    <lineage>
        <taxon>Bacteria</taxon>
        <taxon>Pseudomonadati</taxon>
        <taxon>Bacteroidota</taxon>
        <taxon>Sphingobacteriia</taxon>
        <taxon>Sphingobacteriales</taxon>
        <taxon>Sphingobacteriaceae</taxon>
        <taxon>Sphingobacterium</taxon>
    </lineage>
</organism>
<sequence length="220" mass="24797">MNQYAVIFDMDGVICHTNPYHAKAFAIFFDKYKIAYSDKEFEDHMYGKHNSYIMTHFFKRSIVGDELIALESEKEALFREIYKSEVTTLPNYVNFLDDLKANGFKTAVATSAPRANLELILDVLQIADKMESLLASENVALHKPNPEVYLKSAQNIGIDPVHCLVFEDSFSGVTAGLQAGMKVVGVLSSHTRDQLPPCAEYINDYYEIDAAKVKALIRQN</sequence>
<name>A0ABQ3HQ86_9SPHI</name>
<keyword evidence="5" id="KW-0119">Carbohydrate metabolism</keyword>
<dbReference type="GO" id="GO:0016787">
    <property type="term" value="F:hydrolase activity"/>
    <property type="evidence" value="ECO:0007669"/>
    <property type="project" value="UniProtKB-KW"/>
</dbReference>
<evidence type="ECO:0000256" key="1">
    <source>
        <dbReference type="ARBA" id="ARBA00001946"/>
    </source>
</evidence>
<comment type="caution">
    <text evidence="6">The sequence shown here is derived from an EMBL/GenBank/DDBJ whole genome shotgun (WGS) entry which is preliminary data.</text>
</comment>
<evidence type="ECO:0000256" key="4">
    <source>
        <dbReference type="ARBA" id="ARBA00022842"/>
    </source>
</evidence>
<reference evidence="7" key="1">
    <citation type="journal article" date="2019" name="Int. J. Syst. Evol. Microbiol.">
        <title>The Global Catalogue of Microorganisms (GCM) 10K type strain sequencing project: providing services to taxonomists for standard genome sequencing and annotation.</title>
        <authorList>
            <consortium name="The Broad Institute Genomics Platform"/>
            <consortium name="The Broad Institute Genome Sequencing Center for Infectious Disease"/>
            <person name="Wu L."/>
            <person name="Ma J."/>
        </authorList>
    </citation>
    <scope>NUCLEOTIDE SEQUENCE [LARGE SCALE GENOMIC DNA]</scope>
    <source>
        <strain evidence="7">CGMCC 1.12966</strain>
    </source>
</reference>
<dbReference type="InterPro" id="IPR051600">
    <property type="entry name" value="Beta-PGM-like"/>
</dbReference>
<protein>
    <submittedName>
        <fullName evidence="6">Hydrolase</fullName>
    </submittedName>
</protein>
<dbReference type="SFLD" id="SFLDG01135">
    <property type="entry name" value="C1.5.6:_HAD__Beta-PGM__Phospha"/>
    <property type="match status" value="1"/>
</dbReference>
<evidence type="ECO:0000256" key="2">
    <source>
        <dbReference type="ARBA" id="ARBA00006171"/>
    </source>
</evidence>
<dbReference type="NCBIfam" id="TIGR01509">
    <property type="entry name" value="HAD-SF-IA-v3"/>
    <property type="match status" value="1"/>
</dbReference>
<dbReference type="InterPro" id="IPR023198">
    <property type="entry name" value="PGP-like_dom2"/>
</dbReference>
<dbReference type="Pfam" id="PF13419">
    <property type="entry name" value="HAD_2"/>
    <property type="match status" value="1"/>
</dbReference>
<dbReference type="PANTHER" id="PTHR46193:SF18">
    <property type="entry name" value="HEXITOL PHOSPHATASE B"/>
    <property type="match status" value="1"/>
</dbReference>
<dbReference type="SUPFAM" id="SSF56784">
    <property type="entry name" value="HAD-like"/>
    <property type="match status" value="1"/>
</dbReference>
<evidence type="ECO:0000313" key="7">
    <source>
        <dbReference type="Proteomes" id="UP000620550"/>
    </source>
</evidence>
<keyword evidence="7" id="KW-1185">Reference proteome</keyword>
<gene>
    <name evidence="6" type="ORF">GCM10017764_02570</name>
</gene>